<evidence type="ECO:0000313" key="2">
    <source>
        <dbReference type="Proteomes" id="UP000434101"/>
    </source>
</evidence>
<evidence type="ECO:0000313" key="1">
    <source>
        <dbReference type="EMBL" id="MXV63049.1"/>
    </source>
</evidence>
<gene>
    <name evidence="1" type="ORF">GS429_13420</name>
</gene>
<dbReference type="EMBL" id="WUYX01000041">
    <property type="protein sequence ID" value="MXV63049.1"/>
    <property type="molecule type" value="Genomic_DNA"/>
</dbReference>
<dbReference type="Proteomes" id="UP000434101">
    <property type="component" value="Unassembled WGS sequence"/>
</dbReference>
<reference evidence="1 2" key="1">
    <citation type="submission" date="2020-01" db="EMBL/GenBank/DDBJ databases">
        <title>Natronorubrum sp. JWXQ-INN 674 isolated from Inner Mongolia Autonomous Region of China.</title>
        <authorList>
            <person name="Xue Q."/>
        </authorList>
    </citation>
    <scope>NUCLEOTIDE SEQUENCE [LARGE SCALE GENOMIC DNA]</scope>
    <source>
        <strain evidence="1 2">JWXQ-INN-674</strain>
    </source>
</reference>
<sequence>MATTAGCLGTVRDRFESDPDVLLERIVVTNLTETDRSAELAVVRDGEVDLWQTFDIEGKAGQTVDSQRIPIDELGEPVEAYEIGANVANVGTRWFDLDDAVSEATTDRCQEADKSIQFYVEIRSDEWIGSIVFCE</sequence>
<name>A0A6B0VRC5_9EURY</name>
<comment type="caution">
    <text evidence="1">The sequence shown here is derived from an EMBL/GenBank/DDBJ whole genome shotgun (WGS) entry which is preliminary data.</text>
</comment>
<keyword evidence="2" id="KW-1185">Reference proteome</keyword>
<organism evidence="1 2">
    <name type="scientific">Natronorubrum halalkaliphilum</name>
    <dbReference type="NCBI Taxonomy" id="2691917"/>
    <lineage>
        <taxon>Archaea</taxon>
        <taxon>Methanobacteriati</taxon>
        <taxon>Methanobacteriota</taxon>
        <taxon>Stenosarchaea group</taxon>
        <taxon>Halobacteria</taxon>
        <taxon>Halobacteriales</taxon>
        <taxon>Natrialbaceae</taxon>
        <taxon>Natronorubrum</taxon>
    </lineage>
</organism>
<dbReference type="AlphaFoldDB" id="A0A6B0VRC5"/>
<protein>
    <submittedName>
        <fullName evidence="1">Uncharacterized protein</fullName>
    </submittedName>
</protein>
<accession>A0A6B0VRC5</accession>
<proteinExistence type="predicted"/>